<dbReference type="EMBL" id="CP002198">
    <property type="protein sequence ID" value="ADN14411.1"/>
    <property type="molecule type" value="Genomic_DNA"/>
</dbReference>
<protein>
    <submittedName>
        <fullName evidence="2">Uncharacterized protein</fullName>
    </submittedName>
</protein>
<keyword evidence="3" id="KW-1185">Reference proteome</keyword>
<feature type="compositionally biased region" description="Basic and acidic residues" evidence="1">
    <location>
        <begin position="72"/>
        <end position="81"/>
    </location>
</feature>
<dbReference type="HOGENOM" id="CLU_195141_0_0_3"/>
<feature type="compositionally biased region" description="Polar residues" evidence="1">
    <location>
        <begin position="39"/>
        <end position="51"/>
    </location>
</feature>
<dbReference type="AlphaFoldDB" id="E0UGT0"/>
<name>E0UGT0_GLOV7</name>
<evidence type="ECO:0000313" key="2">
    <source>
        <dbReference type="EMBL" id="ADN14411.1"/>
    </source>
</evidence>
<evidence type="ECO:0000256" key="1">
    <source>
        <dbReference type="SAM" id="MobiDB-lite"/>
    </source>
</evidence>
<dbReference type="eggNOG" id="ENOG5030R48">
    <property type="taxonomic scope" value="Bacteria"/>
</dbReference>
<feature type="region of interest" description="Disordered" evidence="1">
    <location>
        <begin position="1"/>
        <end position="81"/>
    </location>
</feature>
<accession>E0UGT0</accession>
<reference evidence="3" key="1">
    <citation type="journal article" date="2011" name="MBio">
        <title>Novel metabolic attributes of the genus Cyanothece, comprising a group of unicellular nitrogen-fixing Cyanobacteria.</title>
        <authorList>
            <person name="Bandyopadhyay A."/>
            <person name="Elvitigala T."/>
            <person name="Welsh E."/>
            <person name="Stockel J."/>
            <person name="Liberton M."/>
            <person name="Min H."/>
            <person name="Sherman L.A."/>
            <person name="Pakrasi H.B."/>
        </authorList>
    </citation>
    <scope>NUCLEOTIDE SEQUENCE [LARGE SCALE GENOMIC DNA]</scope>
    <source>
        <strain evidence="3">PCC 7822</strain>
    </source>
</reference>
<dbReference type="STRING" id="497965.Cyan7822_2436"/>
<evidence type="ECO:0000313" key="3">
    <source>
        <dbReference type="Proteomes" id="UP000008206"/>
    </source>
</evidence>
<dbReference type="KEGG" id="cyj:Cyan7822_2436"/>
<proteinExistence type="predicted"/>
<feature type="compositionally biased region" description="Basic and acidic residues" evidence="1">
    <location>
        <begin position="1"/>
        <end position="18"/>
    </location>
</feature>
<organism evidence="2 3">
    <name type="scientific">Gloeothece verrucosa (strain PCC 7822)</name>
    <name type="common">Cyanothece sp. (strain PCC 7822)</name>
    <dbReference type="NCBI Taxonomy" id="497965"/>
    <lineage>
        <taxon>Bacteria</taxon>
        <taxon>Bacillati</taxon>
        <taxon>Cyanobacteriota</taxon>
        <taxon>Cyanophyceae</taxon>
        <taxon>Oscillatoriophycideae</taxon>
        <taxon>Chroococcales</taxon>
        <taxon>Aphanothecaceae</taxon>
        <taxon>Gloeothece</taxon>
        <taxon>Gloeothece verrucosa</taxon>
    </lineage>
</organism>
<sequence>MRMSRLDSKKNCLKEFKMSETTQKQPQEKQEQAQENAPVESSDNPQDTTVVVNPRELLENPAVAPPPLDPPEDLRVDLFKD</sequence>
<gene>
    <name evidence="2" type="ordered locus">Cyan7822_2436</name>
</gene>
<dbReference type="Proteomes" id="UP000008206">
    <property type="component" value="Chromosome"/>
</dbReference>